<dbReference type="Pfam" id="PF10646">
    <property type="entry name" value="Germane"/>
    <property type="match status" value="1"/>
</dbReference>
<dbReference type="Proteomes" id="UP000010473">
    <property type="component" value="Chromosome"/>
</dbReference>
<dbReference type="EMBL" id="CP003653">
    <property type="protein sequence ID" value="AFZ37625.1"/>
    <property type="molecule type" value="Genomic_DNA"/>
</dbReference>
<dbReference type="KEGG" id="scs:Sta7437_4148"/>
<dbReference type="PATRIC" id="fig|111780.3.peg.4300"/>
<feature type="region of interest" description="Disordered" evidence="1">
    <location>
        <begin position="42"/>
        <end position="65"/>
    </location>
</feature>
<dbReference type="eggNOG" id="COG5401">
    <property type="taxonomic scope" value="Bacteria"/>
</dbReference>
<evidence type="ECO:0000256" key="1">
    <source>
        <dbReference type="SAM" id="MobiDB-lite"/>
    </source>
</evidence>
<feature type="domain" description="GerMN" evidence="3">
    <location>
        <begin position="103"/>
        <end position="189"/>
    </location>
</feature>
<reference evidence="5" key="1">
    <citation type="journal article" date="2013" name="Proc. Natl. Acad. Sci. U.S.A.">
        <title>Improving the coverage of the cyanobacterial phylum using diversity-driven genome sequencing.</title>
        <authorList>
            <person name="Shih P.M."/>
            <person name="Wu D."/>
            <person name="Latifi A."/>
            <person name="Axen S.D."/>
            <person name="Fewer D.P."/>
            <person name="Talla E."/>
            <person name="Calteau A."/>
            <person name="Cai F."/>
            <person name="Tandeau de Marsac N."/>
            <person name="Rippka R."/>
            <person name="Herdman M."/>
            <person name="Sivonen K."/>
            <person name="Coursin T."/>
            <person name="Laurent T."/>
            <person name="Goodwin L."/>
            <person name="Nolan M."/>
            <person name="Davenport K.W."/>
            <person name="Han C.S."/>
            <person name="Rubin E.M."/>
            <person name="Eisen J.A."/>
            <person name="Woyke T."/>
            <person name="Gugger M."/>
            <person name="Kerfeld C.A."/>
        </authorList>
    </citation>
    <scope>NUCLEOTIDE SEQUENCE [LARGE SCALE GENOMIC DNA]</scope>
    <source>
        <strain evidence="5">ATCC 29371 / PCC 7437</strain>
    </source>
</reference>
<keyword evidence="2" id="KW-0472">Membrane</keyword>
<organism evidence="4 5">
    <name type="scientific">Stanieria cyanosphaera (strain ATCC 29371 / PCC 7437)</name>
    <dbReference type="NCBI Taxonomy" id="111780"/>
    <lineage>
        <taxon>Bacteria</taxon>
        <taxon>Bacillati</taxon>
        <taxon>Cyanobacteriota</taxon>
        <taxon>Cyanophyceae</taxon>
        <taxon>Pleurocapsales</taxon>
        <taxon>Dermocarpellaceae</taxon>
        <taxon>Stanieria</taxon>
    </lineage>
</organism>
<keyword evidence="5" id="KW-1185">Reference proteome</keyword>
<dbReference type="OrthoDB" id="510914at2"/>
<proteinExistence type="predicted"/>
<name>K9XYF0_STAC7</name>
<dbReference type="STRING" id="111780.Sta7437_4148"/>
<protein>
    <submittedName>
        <fullName evidence="4">Lipoprotein LpqB, GerMN domain protein</fullName>
    </submittedName>
</protein>
<dbReference type="SMART" id="SM00909">
    <property type="entry name" value="Germane"/>
    <property type="match status" value="1"/>
</dbReference>
<dbReference type="RefSeq" id="WP_015195279.1">
    <property type="nucleotide sequence ID" value="NC_019748.1"/>
</dbReference>
<evidence type="ECO:0000256" key="2">
    <source>
        <dbReference type="SAM" id="Phobius"/>
    </source>
</evidence>
<accession>K9XYF0</accession>
<keyword evidence="2" id="KW-0812">Transmembrane</keyword>
<sequence>MHNQKQSRRFSLPLVAGIAGIILALGGGTAWLAKYAMEQSNQSSVPPVANDPPVTEVQPPVTSEPVKQEKQVEICWLNPTENKIELVTTTLTFEKSVQPNQVLETAFKNLLSGPDSEKYTTTIPKETKLLGLQTKPDGVRINLSQEFTSGGGSAAMSGRLAQVIYTATSLNPDAKVWIEVEGKPLETLGGEGLIINQPITRKDFETNFSL</sequence>
<keyword evidence="2" id="KW-1133">Transmembrane helix</keyword>
<dbReference type="AlphaFoldDB" id="K9XYF0"/>
<feature type="transmembrane region" description="Helical" evidence="2">
    <location>
        <begin position="12"/>
        <end position="33"/>
    </location>
</feature>
<keyword evidence="4" id="KW-0449">Lipoprotein</keyword>
<gene>
    <name evidence="4" type="ordered locus">Sta7437_4148</name>
</gene>
<evidence type="ECO:0000313" key="4">
    <source>
        <dbReference type="EMBL" id="AFZ37625.1"/>
    </source>
</evidence>
<dbReference type="InterPro" id="IPR019606">
    <property type="entry name" value="GerMN"/>
</dbReference>
<evidence type="ECO:0000313" key="5">
    <source>
        <dbReference type="Proteomes" id="UP000010473"/>
    </source>
</evidence>
<dbReference type="HOGENOM" id="CLU_094596_0_0_3"/>
<evidence type="ECO:0000259" key="3">
    <source>
        <dbReference type="SMART" id="SM00909"/>
    </source>
</evidence>